<dbReference type="Gene3D" id="2.30.29.30">
    <property type="entry name" value="Pleckstrin-homology domain (PH domain)/Phosphotyrosine-binding domain (PTB)"/>
    <property type="match status" value="1"/>
</dbReference>
<sequence length="198" mass="22370">MSFEIAKAGWMHRLSSILRNWKRAWFVLYTDGTLRYFDSPDSHIGDDAVSLPRDCQCIKGGPHVKAITPPPGRHPHCLLEIKLGDRTWHLCAESEDDAKAWYIALEDGKALRRPPIVQPSGHGQVTTVYPQQRVRYGYPGQYMYDTQPIVIQQPPGGGPGQTIVIVDDRRRDYSYDGASGFLMGAALGSLMFYPFLWF</sequence>
<dbReference type="InterPro" id="IPR039680">
    <property type="entry name" value="PLEKHB1/2"/>
</dbReference>
<feature type="domain" description="PH" evidence="4">
    <location>
        <begin position="4"/>
        <end position="110"/>
    </location>
</feature>
<evidence type="ECO:0000313" key="6">
    <source>
        <dbReference type="Proteomes" id="UP001208570"/>
    </source>
</evidence>
<reference evidence="5" key="1">
    <citation type="journal article" date="2023" name="Mol. Biol. Evol.">
        <title>Third-Generation Sequencing Reveals the Adaptive Role of the Epigenome in Three Deep-Sea Polychaetes.</title>
        <authorList>
            <person name="Perez M."/>
            <person name="Aroh O."/>
            <person name="Sun Y."/>
            <person name="Lan Y."/>
            <person name="Juniper S.K."/>
            <person name="Young C.R."/>
            <person name="Angers B."/>
            <person name="Qian P.Y."/>
        </authorList>
    </citation>
    <scope>NUCLEOTIDE SEQUENCE</scope>
    <source>
        <strain evidence="5">P08H-3</strain>
    </source>
</reference>
<dbReference type="FunFam" id="2.30.29.30:FF:000073">
    <property type="entry name" value="Pleckstrin homology domain-containing family B member 2"/>
    <property type="match status" value="1"/>
</dbReference>
<dbReference type="Proteomes" id="UP001208570">
    <property type="component" value="Unassembled WGS sequence"/>
</dbReference>
<dbReference type="SMART" id="SM00233">
    <property type="entry name" value="PH"/>
    <property type="match status" value="1"/>
</dbReference>
<keyword evidence="2 3" id="KW-0472">Membrane</keyword>
<accession>A0AAD9MTQ8</accession>
<dbReference type="GO" id="GO:0045595">
    <property type="term" value="P:regulation of cell differentiation"/>
    <property type="evidence" value="ECO:0007669"/>
    <property type="project" value="TreeGrafter"/>
</dbReference>
<dbReference type="Pfam" id="PF00169">
    <property type="entry name" value="PH"/>
    <property type="match status" value="1"/>
</dbReference>
<evidence type="ECO:0000256" key="3">
    <source>
        <dbReference type="SAM" id="Phobius"/>
    </source>
</evidence>
<name>A0AAD9MTQ8_9ANNE</name>
<evidence type="ECO:0000256" key="1">
    <source>
        <dbReference type="ARBA" id="ARBA00004370"/>
    </source>
</evidence>
<comment type="subcellular location">
    <subcellularLocation>
        <location evidence="1">Membrane</location>
    </subcellularLocation>
</comment>
<dbReference type="InterPro" id="IPR011993">
    <property type="entry name" value="PH-like_dom_sf"/>
</dbReference>
<dbReference type="SUPFAM" id="SSF50729">
    <property type="entry name" value="PH domain-like"/>
    <property type="match status" value="1"/>
</dbReference>
<dbReference type="PROSITE" id="PS50003">
    <property type="entry name" value="PH_DOMAIN"/>
    <property type="match status" value="1"/>
</dbReference>
<organism evidence="5 6">
    <name type="scientific">Paralvinella palmiformis</name>
    <dbReference type="NCBI Taxonomy" id="53620"/>
    <lineage>
        <taxon>Eukaryota</taxon>
        <taxon>Metazoa</taxon>
        <taxon>Spiralia</taxon>
        <taxon>Lophotrochozoa</taxon>
        <taxon>Annelida</taxon>
        <taxon>Polychaeta</taxon>
        <taxon>Sedentaria</taxon>
        <taxon>Canalipalpata</taxon>
        <taxon>Terebellida</taxon>
        <taxon>Terebelliformia</taxon>
        <taxon>Alvinellidae</taxon>
        <taxon>Paralvinella</taxon>
    </lineage>
</organism>
<protein>
    <recommendedName>
        <fullName evidence="4">PH domain-containing protein</fullName>
    </recommendedName>
</protein>
<dbReference type="EMBL" id="JAODUP010000680">
    <property type="protein sequence ID" value="KAK2145462.1"/>
    <property type="molecule type" value="Genomic_DNA"/>
</dbReference>
<dbReference type="PANTHER" id="PTHR14309:SF10">
    <property type="entry name" value="PH DOMAIN-CONTAINING PROTEIN"/>
    <property type="match status" value="1"/>
</dbReference>
<dbReference type="PANTHER" id="PTHR14309">
    <property type="entry name" value="EXPRESSED PROTEIN"/>
    <property type="match status" value="1"/>
</dbReference>
<proteinExistence type="predicted"/>
<keyword evidence="3" id="KW-0812">Transmembrane</keyword>
<dbReference type="InterPro" id="IPR001849">
    <property type="entry name" value="PH_domain"/>
</dbReference>
<evidence type="ECO:0000259" key="4">
    <source>
        <dbReference type="PROSITE" id="PS50003"/>
    </source>
</evidence>
<dbReference type="AlphaFoldDB" id="A0AAD9MTQ8"/>
<keyword evidence="6" id="KW-1185">Reference proteome</keyword>
<comment type="caution">
    <text evidence="5">The sequence shown here is derived from an EMBL/GenBank/DDBJ whole genome shotgun (WGS) entry which is preliminary data.</text>
</comment>
<keyword evidence="3" id="KW-1133">Transmembrane helix</keyword>
<gene>
    <name evidence="5" type="ORF">LSH36_680g01016</name>
</gene>
<evidence type="ECO:0000313" key="5">
    <source>
        <dbReference type="EMBL" id="KAK2145462.1"/>
    </source>
</evidence>
<evidence type="ECO:0000256" key="2">
    <source>
        <dbReference type="ARBA" id="ARBA00023136"/>
    </source>
</evidence>
<feature type="transmembrane region" description="Helical" evidence="3">
    <location>
        <begin position="178"/>
        <end position="197"/>
    </location>
</feature>
<dbReference type="GO" id="GO:0016020">
    <property type="term" value="C:membrane"/>
    <property type="evidence" value="ECO:0007669"/>
    <property type="project" value="UniProtKB-SubCell"/>
</dbReference>